<reference evidence="3 4" key="1">
    <citation type="submission" date="2023-01" db="EMBL/GenBank/DDBJ databases">
        <title>Analysis of 21 Apiospora genomes using comparative genomics revels a genus with tremendous synthesis potential of carbohydrate active enzymes and secondary metabolites.</title>
        <authorList>
            <person name="Sorensen T."/>
        </authorList>
    </citation>
    <scope>NUCLEOTIDE SEQUENCE [LARGE SCALE GENOMIC DNA]</scope>
    <source>
        <strain evidence="3 4">CBS 114990</strain>
    </source>
</reference>
<dbReference type="PANTHER" id="PTHR31360:SF0">
    <property type="entry name" value="OIL BODY-ASSOCIATED PROTEIN 1B"/>
    <property type="match status" value="1"/>
</dbReference>
<feature type="region of interest" description="Disordered" evidence="2">
    <location>
        <begin position="233"/>
        <end position="253"/>
    </location>
</feature>
<dbReference type="RefSeq" id="XP_066672349.1">
    <property type="nucleotide sequence ID" value="XM_066808731.1"/>
</dbReference>
<dbReference type="EMBL" id="JAQQWN010000004">
    <property type="protein sequence ID" value="KAK8089455.1"/>
    <property type="molecule type" value="Genomic_DNA"/>
</dbReference>
<organism evidence="3 4">
    <name type="scientific">Apiospora hydei</name>
    <dbReference type="NCBI Taxonomy" id="1337664"/>
    <lineage>
        <taxon>Eukaryota</taxon>
        <taxon>Fungi</taxon>
        <taxon>Dikarya</taxon>
        <taxon>Ascomycota</taxon>
        <taxon>Pezizomycotina</taxon>
        <taxon>Sordariomycetes</taxon>
        <taxon>Xylariomycetidae</taxon>
        <taxon>Amphisphaeriales</taxon>
        <taxon>Apiosporaceae</taxon>
        <taxon>Apiospora</taxon>
    </lineage>
</organism>
<evidence type="ECO:0000313" key="4">
    <source>
        <dbReference type="Proteomes" id="UP001433268"/>
    </source>
</evidence>
<evidence type="ECO:0000313" key="3">
    <source>
        <dbReference type="EMBL" id="KAK8089455.1"/>
    </source>
</evidence>
<gene>
    <name evidence="3" type="ORF">PG997_004416</name>
</gene>
<proteinExistence type="inferred from homology"/>
<evidence type="ECO:0000256" key="2">
    <source>
        <dbReference type="SAM" id="MobiDB-lite"/>
    </source>
</evidence>
<comment type="similarity">
    <text evidence="1">Belongs to the OBAP family.</text>
</comment>
<evidence type="ECO:0000256" key="1">
    <source>
        <dbReference type="ARBA" id="ARBA00009740"/>
    </source>
</evidence>
<accession>A0ABR1X250</accession>
<dbReference type="GeneID" id="92041791"/>
<dbReference type="PANTHER" id="PTHR31360">
    <property type="match status" value="1"/>
</dbReference>
<protein>
    <recommendedName>
        <fullName evidence="5">DUF1264-domain-containing protein</fullName>
    </recommendedName>
</protein>
<dbReference type="Pfam" id="PF06884">
    <property type="entry name" value="DUF1264"/>
    <property type="match status" value="2"/>
</dbReference>
<dbReference type="Proteomes" id="UP001433268">
    <property type="component" value="Unassembled WGS sequence"/>
</dbReference>
<keyword evidence="4" id="KW-1185">Reference proteome</keyword>
<dbReference type="InterPro" id="IPR010686">
    <property type="entry name" value="OBAP-like"/>
</dbReference>
<name>A0ABR1X250_9PEZI</name>
<comment type="caution">
    <text evidence="3">The sequence shown here is derived from an EMBL/GenBank/DDBJ whole genome shotgun (WGS) entry which is preliminary data.</text>
</comment>
<sequence>MASSSMAPADVPGTEVPAGDVALETGAGFIQDFKPVKQICAHLNAFHTYADEPGRYVEANHYCSHLTSGNRLAECSLPFPYPVISFTDLCSQDVRQCILYDGPGPDAKLIGIEYMVTPKVYETLPAEERKLWHSHVFEVRSGMLIMPGPTAPGAQQVWEAAETAEMKEVVHLYGKVYHLWQTDRGDALPLGEPKLMTSFTEAGQFDFDKVVGDRDRRFGVDYKRKRDIRKEAVPEPKIHEDADHAWKQRRNSM</sequence>
<feature type="compositionally biased region" description="Basic and acidic residues" evidence="2">
    <location>
        <begin position="233"/>
        <end position="246"/>
    </location>
</feature>
<evidence type="ECO:0008006" key="5">
    <source>
        <dbReference type="Google" id="ProtNLM"/>
    </source>
</evidence>